<protein>
    <submittedName>
        <fullName evidence="1">Uncharacterized protein</fullName>
    </submittedName>
</protein>
<evidence type="ECO:0000313" key="2">
    <source>
        <dbReference type="Proteomes" id="UP001632038"/>
    </source>
</evidence>
<keyword evidence="2" id="KW-1185">Reference proteome</keyword>
<evidence type="ECO:0000313" key="1">
    <source>
        <dbReference type="EMBL" id="KAL3616326.1"/>
    </source>
</evidence>
<accession>A0ABD3BFZ9</accession>
<dbReference type="Proteomes" id="UP001632038">
    <property type="component" value="Unassembled WGS sequence"/>
</dbReference>
<reference evidence="2" key="1">
    <citation type="journal article" date="2024" name="IScience">
        <title>Strigolactones Initiate the Formation of Haustorium-like Structures in Castilleja.</title>
        <authorList>
            <person name="Buerger M."/>
            <person name="Peterson D."/>
            <person name="Chory J."/>
        </authorList>
    </citation>
    <scope>NUCLEOTIDE SEQUENCE [LARGE SCALE GENOMIC DNA]</scope>
</reference>
<dbReference type="AlphaFoldDB" id="A0ABD3BFZ9"/>
<sequence length="41" mass="4392">MIPNFESNVFLSPPEMAEIQGPKFGAKAIAKVLAHPDIVIA</sequence>
<name>A0ABD3BFZ9_9LAMI</name>
<dbReference type="EMBL" id="JAVIJP010000092">
    <property type="protein sequence ID" value="KAL3616326.1"/>
    <property type="molecule type" value="Genomic_DNA"/>
</dbReference>
<comment type="caution">
    <text evidence="1">The sequence shown here is derived from an EMBL/GenBank/DDBJ whole genome shotgun (WGS) entry which is preliminary data.</text>
</comment>
<gene>
    <name evidence="1" type="ORF">CASFOL_039716</name>
</gene>
<proteinExistence type="predicted"/>
<organism evidence="1 2">
    <name type="scientific">Castilleja foliolosa</name>
    <dbReference type="NCBI Taxonomy" id="1961234"/>
    <lineage>
        <taxon>Eukaryota</taxon>
        <taxon>Viridiplantae</taxon>
        <taxon>Streptophyta</taxon>
        <taxon>Embryophyta</taxon>
        <taxon>Tracheophyta</taxon>
        <taxon>Spermatophyta</taxon>
        <taxon>Magnoliopsida</taxon>
        <taxon>eudicotyledons</taxon>
        <taxon>Gunneridae</taxon>
        <taxon>Pentapetalae</taxon>
        <taxon>asterids</taxon>
        <taxon>lamiids</taxon>
        <taxon>Lamiales</taxon>
        <taxon>Orobanchaceae</taxon>
        <taxon>Pedicularideae</taxon>
        <taxon>Castillejinae</taxon>
        <taxon>Castilleja</taxon>
    </lineage>
</organism>